<dbReference type="InterPro" id="IPR027417">
    <property type="entry name" value="P-loop_NTPase"/>
</dbReference>
<dbReference type="AlphaFoldDB" id="A0A9D3N8X9"/>
<evidence type="ECO:0000256" key="3">
    <source>
        <dbReference type="PIRSR" id="PIRSR606689-1"/>
    </source>
</evidence>
<evidence type="ECO:0000256" key="1">
    <source>
        <dbReference type="ARBA" id="ARBA00022741"/>
    </source>
</evidence>
<dbReference type="Gene3D" id="3.40.50.300">
    <property type="entry name" value="P-loop containing nucleotide triphosphate hydrolases"/>
    <property type="match status" value="1"/>
</dbReference>
<dbReference type="OrthoDB" id="2011769at2759"/>
<accession>A0A9D3N8X9</accession>
<evidence type="ECO:0000313" key="4">
    <source>
        <dbReference type="EMBL" id="KAG7318941.1"/>
    </source>
</evidence>
<dbReference type="Pfam" id="PF00025">
    <property type="entry name" value="Arf"/>
    <property type="match status" value="1"/>
</dbReference>
<dbReference type="EMBL" id="JAHKSW010000021">
    <property type="protein sequence ID" value="KAG7318941.1"/>
    <property type="molecule type" value="Genomic_DNA"/>
</dbReference>
<comment type="caution">
    <text evidence="4">The sequence shown here is derived from an EMBL/GenBank/DDBJ whole genome shotgun (WGS) entry which is preliminary data.</text>
</comment>
<reference evidence="4 5" key="1">
    <citation type="submission" date="2021-06" db="EMBL/GenBank/DDBJ databases">
        <title>Chromosome-level genome assembly of the red-tail catfish (Hemibagrus wyckioides).</title>
        <authorList>
            <person name="Shao F."/>
        </authorList>
    </citation>
    <scope>NUCLEOTIDE SEQUENCE [LARGE SCALE GENOMIC DNA]</scope>
    <source>
        <strain evidence="4">EC202008001</strain>
        <tissue evidence="4">Blood</tissue>
    </source>
</reference>
<sequence length="71" mass="8118">MLEENALRDAVVLVLANKQDLANAMPVHEMTEKLRLDTIKRRPWHIQSTCATNGTGLYEGLVWMADQIIKR</sequence>
<proteinExistence type="predicted"/>
<dbReference type="PANTHER" id="PTHR11711">
    <property type="entry name" value="ADP RIBOSYLATION FACTOR-RELATED"/>
    <property type="match status" value="1"/>
</dbReference>
<evidence type="ECO:0000313" key="5">
    <source>
        <dbReference type="Proteomes" id="UP000824219"/>
    </source>
</evidence>
<dbReference type="Proteomes" id="UP000824219">
    <property type="component" value="Linkage Group LG21"/>
</dbReference>
<keyword evidence="5" id="KW-1185">Reference proteome</keyword>
<protein>
    <recommendedName>
        <fullName evidence="6">ADP-ribosylation factor</fullName>
    </recommendedName>
</protein>
<feature type="binding site" evidence="3">
    <location>
        <begin position="17"/>
        <end position="20"/>
    </location>
    <ligand>
        <name>GTP</name>
        <dbReference type="ChEBI" id="CHEBI:37565"/>
    </ligand>
</feature>
<evidence type="ECO:0000256" key="2">
    <source>
        <dbReference type="ARBA" id="ARBA00023134"/>
    </source>
</evidence>
<dbReference type="GO" id="GO:0005525">
    <property type="term" value="F:GTP binding"/>
    <property type="evidence" value="ECO:0007669"/>
    <property type="project" value="UniProtKB-KW"/>
</dbReference>
<keyword evidence="2 3" id="KW-0342">GTP-binding</keyword>
<gene>
    <name evidence="4" type="ORF">KOW79_017415</name>
</gene>
<evidence type="ECO:0008006" key="6">
    <source>
        <dbReference type="Google" id="ProtNLM"/>
    </source>
</evidence>
<dbReference type="InterPro" id="IPR006689">
    <property type="entry name" value="Small_GTPase_ARF/SAR"/>
</dbReference>
<dbReference type="InterPro" id="IPR024156">
    <property type="entry name" value="Small_GTPase_ARF"/>
</dbReference>
<organism evidence="4 5">
    <name type="scientific">Hemibagrus wyckioides</name>
    <dbReference type="NCBI Taxonomy" id="337641"/>
    <lineage>
        <taxon>Eukaryota</taxon>
        <taxon>Metazoa</taxon>
        <taxon>Chordata</taxon>
        <taxon>Craniata</taxon>
        <taxon>Vertebrata</taxon>
        <taxon>Euteleostomi</taxon>
        <taxon>Actinopterygii</taxon>
        <taxon>Neopterygii</taxon>
        <taxon>Teleostei</taxon>
        <taxon>Ostariophysi</taxon>
        <taxon>Siluriformes</taxon>
        <taxon>Bagridae</taxon>
        <taxon>Hemibagrus</taxon>
    </lineage>
</organism>
<dbReference type="SUPFAM" id="SSF52540">
    <property type="entry name" value="P-loop containing nucleoside triphosphate hydrolases"/>
    <property type="match status" value="1"/>
</dbReference>
<keyword evidence="1 3" id="KW-0547">Nucleotide-binding</keyword>
<dbReference type="GO" id="GO:0003924">
    <property type="term" value="F:GTPase activity"/>
    <property type="evidence" value="ECO:0007669"/>
    <property type="project" value="InterPro"/>
</dbReference>
<name>A0A9D3N8X9_9TELE</name>